<dbReference type="PANTHER" id="PTHR30061:SF50">
    <property type="entry name" value="MALTOSE_MALTODEXTRIN-BINDING PERIPLASMIC PROTEIN"/>
    <property type="match status" value="1"/>
</dbReference>
<evidence type="ECO:0000313" key="5">
    <source>
        <dbReference type="Proteomes" id="UP000503011"/>
    </source>
</evidence>
<evidence type="ECO:0000256" key="2">
    <source>
        <dbReference type="ARBA" id="ARBA00022448"/>
    </source>
</evidence>
<keyword evidence="3" id="KW-0732">Signal</keyword>
<dbReference type="KEGG" id="psuu:Psuf_060590"/>
<keyword evidence="5" id="KW-1185">Reference proteome</keyword>
<dbReference type="Proteomes" id="UP000503011">
    <property type="component" value="Chromosome"/>
</dbReference>
<name>A0A6F8YRQ9_9ACTN</name>
<protein>
    <submittedName>
        <fullName evidence="4">Sugar ABC transporter substrate-binding protein</fullName>
    </submittedName>
</protein>
<dbReference type="AlphaFoldDB" id="A0A6F8YRQ9"/>
<dbReference type="GO" id="GO:0055052">
    <property type="term" value="C:ATP-binding cassette (ABC) transporter complex, substrate-binding subunit-containing"/>
    <property type="evidence" value="ECO:0007669"/>
    <property type="project" value="TreeGrafter"/>
</dbReference>
<dbReference type="GO" id="GO:1901982">
    <property type="term" value="F:maltose binding"/>
    <property type="evidence" value="ECO:0007669"/>
    <property type="project" value="TreeGrafter"/>
</dbReference>
<dbReference type="RefSeq" id="WP_173160337.1">
    <property type="nucleotide sequence ID" value="NZ_AP022871.1"/>
</dbReference>
<dbReference type="PROSITE" id="PS51257">
    <property type="entry name" value="PROKAR_LIPOPROTEIN"/>
    <property type="match status" value="1"/>
</dbReference>
<gene>
    <name evidence="4" type="primary">lacE_2</name>
    <name evidence="4" type="ORF">Psuf_060590</name>
</gene>
<sequence>MADKKWLNGLVLLATVTLVLAGCGRDGEGSTDDAAGDVSAVADGPATGKIVIWAMGTEGEVMPQIAEAFEAENPDAEVTVTAVPWDDAPTKISTAIASGQTPDVTLINPSALASYVATGGFSTVPDDVVDKGVFDETAVAATKVGGKAYSVPLYVDTRVLFYRKDIAQKAGVPAPRSWGEWAGFAKSLQDNGAKQGMLLPTGELGFTEQVLIPFIWEAGGAITDAGQTAFTLDTEQTAAGLAQYRSFFDAGVASKTGTYEPWGSVEERLASGEIGSVIQGPWLVPSLKKILGAEYDDKVGVATIPAGPSSGASWLDGGQLAVFRDAKNADGAWKFIRFISQTAQAARFSQLTGDLPAVTAAWEPAGLTTDPTTAVFSEQLKTTGIPPTIATWTEVANVFAGFGERLARGTVTPQEAASGLQKELSGIGLR</sequence>
<evidence type="ECO:0000256" key="3">
    <source>
        <dbReference type="ARBA" id="ARBA00022729"/>
    </source>
</evidence>
<proteinExistence type="inferred from homology"/>
<reference evidence="4 5" key="2">
    <citation type="submission" date="2020-03" db="EMBL/GenBank/DDBJ databases">
        <authorList>
            <person name="Ichikawa N."/>
            <person name="Kimura A."/>
            <person name="Kitahashi Y."/>
            <person name="Uohara A."/>
        </authorList>
    </citation>
    <scope>NUCLEOTIDE SEQUENCE [LARGE SCALE GENOMIC DNA]</scope>
    <source>
        <strain evidence="4 5">NBRC 105367</strain>
    </source>
</reference>
<dbReference type="PANTHER" id="PTHR30061">
    <property type="entry name" value="MALTOSE-BINDING PERIPLASMIC PROTEIN"/>
    <property type="match status" value="1"/>
</dbReference>
<evidence type="ECO:0000313" key="4">
    <source>
        <dbReference type="EMBL" id="BCB88746.1"/>
    </source>
</evidence>
<accession>A0A6F8YRQ9</accession>
<dbReference type="GO" id="GO:0015768">
    <property type="term" value="P:maltose transport"/>
    <property type="evidence" value="ECO:0007669"/>
    <property type="project" value="TreeGrafter"/>
</dbReference>
<dbReference type="InterPro" id="IPR006059">
    <property type="entry name" value="SBP"/>
</dbReference>
<dbReference type="GO" id="GO:0042956">
    <property type="term" value="P:maltodextrin transmembrane transport"/>
    <property type="evidence" value="ECO:0007669"/>
    <property type="project" value="TreeGrafter"/>
</dbReference>
<dbReference type="Gene3D" id="3.40.190.10">
    <property type="entry name" value="Periplasmic binding protein-like II"/>
    <property type="match status" value="2"/>
</dbReference>
<dbReference type="Pfam" id="PF13416">
    <property type="entry name" value="SBP_bac_8"/>
    <property type="match status" value="1"/>
</dbReference>
<reference evidence="4 5" key="1">
    <citation type="submission" date="2020-03" db="EMBL/GenBank/DDBJ databases">
        <title>Whole genome shotgun sequence of Phytohabitans suffuscus NBRC 105367.</title>
        <authorList>
            <person name="Komaki H."/>
            <person name="Tamura T."/>
        </authorList>
    </citation>
    <scope>NUCLEOTIDE SEQUENCE [LARGE SCALE GENOMIC DNA]</scope>
    <source>
        <strain evidence="4 5">NBRC 105367</strain>
    </source>
</reference>
<keyword evidence="2" id="KW-0813">Transport</keyword>
<dbReference type="SUPFAM" id="SSF53850">
    <property type="entry name" value="Periplasmic binding protein-like II"/>
    <property type="match status" value="1"/>
</dbReference>
<comment type="similarity">
    <text evidence="1">Belongs to the bacterial solute-binding protein 1 family.</text>
</comment>
<dbReference type="EMBL" id="AP022871">
    <property type="protein sequence ID" value="BCB88746.1"/>
    <property type="molecule type" value="Genomic_DNA"/>
</dbReference>
<organism evidence="4 5">
    <name type="scientific">Phytohabitans suffuscus</name>
    <dbReference type="NCBI Taxonomy" id="624315"/>
    <lineage>
        <taxon>Bacteria</taxon>
        <taxon>Bacillati</taxon>
        <taxon>Actinomycetota</taxon>
        <taxon>Actinomycetes</taxon>
        <taxon>Micromonosporales</taxon>
        <taxon>Micromonosporaceae</taxon>
    </lineage>
</organism>
<evidence type="ECO:0000256" key="1">
    <source>
        <dbReference type="ARBA" id="ARBA00008520"/>
    </source>
</evidence>